<comment type="caution">
    <text evidence="1">The sequence shown here is derived from an EMBL/GenBank/DDBJ whole genome shotgun (WGS) entry which is preliminary data.</text>
</comment>
<keyword evidence="2" id="KW-1185">Reference proteome</keyword>
<dbReference type="RefSeq" id="WP_307913563.1">
    <property type="nucleotide sequence ID" value="NZ_JAVFJF020000015.1"/>
</dbReference>
<sequence length="506" mass="56590">MTLDNSRSGSLAGITSEYAELTLPALLEVEDDNTLLNYACADTGVLLWPHLRTVFYRMALADFLYGAPLTGGSTTAIPRSRIVAYFIRAIWHNALSHARGRSAAEVCLISSSVGHQIHDGRVFNRLSDYFAMQCAVRAITIEEHFEWQWQNQRHNNRIFLHAPLQVANAIGSRLALRSRHQSIASELITFVSERAEKLLGWRPGPKREAALIDLAMRKLAGMPQQMRSYDKILKKINPKVILILGASYGPASTLIMAARMRGIVTAEFQHGAIAPGHDAYNFSPNICKSKEYRFSLPEYFLSYGTWWNSTINAPINMVAIGNPHREQHLLRSASGMQCRRAVLLLSDGIDFNLYLQLAREIAPPLATRGLRVMIRPHPIERSSIKIKYGQHIDASVELDFQDDLYASLRNSYAVVSELSTGLFEAAGIAHKLFVWDTPKARFCFPTLPFEGFTSADTLIQLLTQDGAGELSAAQVDAFWAAGWQDNYRNFLEKHAGITMSTEIDHV</sequence>
<dbReference type="Proteomes" id="UP001224516">
    <property type="component" value="Unassembled WGS sequence"/>
</dbReference>
<proteinExistence type="predicted"/>
<protein>
    <submittedName>
        <fullName evidence="1">Uncharacterized protein</fullName>
    </submittedName>
</protein>
<gene>
    <name evidence="1" type="ORF">QCL97_009240</name>
</gene>
<dbReference type="EMBL" id="JAVFJF020000015">
    <property type="protein sequence ID" value="MEJ8674907.1"/>
    <property type="molecule type" value="Genomic_DNA"/>
</dbReference>
<evidence type="ECO:0000313" key="2">
    <source>
        <dbReference type="Proteomes" id="UP001224516"/>
    </source>
</evidence>
<organism evidence="1 2">
    <name type="scientific">Chromobacterium amazonense</name>
    <dbReference type="NCBI Taxonomy" id="1382803"/>
    <lineage>
        <taxon>Bacteria</taxon>
        <taxon>Pseudomonadati</taxon>
        <taxon>Pseudomonadota</taxon>
        <taxon>Betaproteobacteria</taxon>
        <taxon>Neisseriales</taxon>
        <taxon>Chromobacteriaceae</taxon>
        <taxon>Chromobacterium</taxon>
    </lineage>
</organism>
<accession>A0ABU8V180</accession>
<reference evidence="1 2" key="1">
    <citation type="submission" date="2023-12" db="EMBL/GenBank/DDBJ databases">
        <title>Evaluation and characterization of a potential secondary metabolite violacein from indigenous Chromobacterium amazonense SAM215.</title>
        <authorList>
            <person name="Tarafdar M.R."/>
            <person name="Abedin S.M."/>
            <person name="Atiqua A."/>
            <person name="Saha A."/>
            <person name="Khan S.N."/>
        </authorList>
    </citation>
    <scope>NUCLEOTIDE SEQUENCE [LARGE SCALE GENOMIC DNA]</scope>
    <source>
        <strain evidence="1 2">SAM215</strain>
    </source>
</reference>
<name>A0ABU8V180_9NEIS</name>
<evidence type="ECO:0000313" key="1">
    <source>
        <dbReference type="EMBL" id="MEJ8674907.1"/>
    </source>
</evidence>